<reference evidence="3" key="1">
    <citation type="submission" date="2020-08" db="EMBL/GenBank/DDBJ databases">
        <title>Genome public.</title>
        <authorList>
            <person name="Liu C."/>
            <person name="Sun Q."/>
        </authorList>
    </citation>
    <scope>NUCLEOTIDE SEQUENCE</scope>
    <source>
        <strain evidence="3">NSJ-32</strain>
    </source>
</reference>
<dbReference type="Pfam" id="PF02065">
    <property type="entry name" value="Melibiase"/>
    <property type="match status" value="1"/>
</dbReference>
<keyword evidence="2" id="KW-0326">Glycosidase</keyword>
<evidence type="ECO:0000256" key="2">
    <source>
        <dbReference type="ARBA" id="ARBA00023295"/>
    </source>
</evidence>
<dbReference type="RefSeq" id="WP_177719366.1">
    <property type="nucleotide sequence ID" value="NZ_JACRSQ010000003.1"/>
</dbReference>
<keyword evidence="4" id="KW-1185">Reference proteome</keyword>
<dbReference type="Gene3D" id="2.60.40.1180">
    <property type="entry name" value="Golgi alpha-mannosidase II"/>
    <property type="match status" value="1"/>
</dbReference>
<evidence type="ECO:0000313" key="3">
    <source>
        <dbReference type="EMBL" id="MBC8542551.1"/>
    </source>
</evidence>
<organism evidence="3 4">
    <name type="scientific">Bianquea renquensis</name>
    <dbReference type="NCBI Taxonomy" id="2763661"/>
    <lineage>
        <taxon>Bacteria</taxon>
        <taxon>Bacillati</taxon>
        <taxon>Bacillota</taxon>
        <taxon>Clostridia</taxon>
        <taxon>Eubacteriales</taxon>
        <taxon>Bianqueaceae</taxon>
        <taxon>Bianquea</taxon>
    </lineage>
</organism>
<dbReference type="PANTHER" id="PTHR43053:SF3">
    <property type="entry name" value="ALPHA-GALACTOSIDASE C-RELATED"/>
    <property type="match status" value="1"/>
</dbReference>
<dbReference type="SUPFAM" id="SSF51445">
    <property type="entry name" value="(Trans)glycosidases"/>
    <property type="match status" value="1"/>
</dbReference>
<dbReference type="CDD" id="cd14791">
    <property type="entry name" value="GH36"/>
    <property type="match status" value="1"/>
</dbReference>
<dbReference type="Gene3D" id="3.20.20.70">
    <property type="entry name" value="Aldolase class I"/>
    <property type="match status" value="1"/>
</dbReference>
<dbReference type="GO" id="GO:0004557">
    <property type="term" value="F:alpha-galactosidase activity"/>
    <property type="evidence" value="ECO:0007669"/>
    <property type="project" value="InterPro"/>
</dbReference>
<dbReference type="AlphaFoldDB" id="A0A926DQ97"/>
<dbReference type="EMBL" id="JACRSQ010000003">
    <property type="protein sequence ID" value="MBC8542551.1"/>
    <property type="molecule type" value="Genomic_DNA"/>
</dbReference>
<sequence>MILTIQNEKPAIVQEDGSTVFHSLYTGTRYWGDMYNVLKDYPSQSWTVQECPPFTDIKDFSVLGREVRYFIAECENSRLYAALSGTNALLRTETRNTGDDKDPETVIALGGMYADRLDRAMRNGYTSYNGVLLFDMNSRTAVQRFTENDFCESAVHMPILDCAGRALNFGFVSFERYFSSVFACENGIIELRHLLEGRKLKAGQMLRSDWMLLSLYGDMTAELPSYTRFIHDFNRFVDRHAGVPSGYSSWYYYMDNINERMVYENLTKIDEIRDRVPLQVFQIDAGWAEGNHNGQTNVQRFPQGMKFYADQIRSHGLIPGIWLSPFNFERNGEIAKTHPHWFVKNADGELAVRGDYVMLDVTHPEAKEYVRQLYHKITYDWGYRYLKIDIVSDYMTAGVYHDPDAGALQNVREYFRLAREASHPDTYILACTSPLFEIAEFVDGMRISVDIFERWESLIKEFNLTLKRYYMNGNLFISDPDCLMIRKKENEDGDCRRYCSRTDEEIRTFLTAMYAAGGALFLSDKLPLMEEAQIDQYARLFPVGDRTGRPLDLMDSFIPGVLDLGYEGDVRTVAFINWGERERTFHIDLNGLHSAVEHWTDEQLGSFEGAYQVTLPPHGSTLVHFQQM</sequence>
<dbReference type="PANTHER" id="PTHR43053">
    <property type="entry name" value="GLYCOSIDASE FAMILY 31"/>
    <property type="match status" value="1"/>
</dbReference>
<dbReference type="Proteomes" id="UP000657006">
    <property type="component" value="Unassembled WGS sequence"/>
</dbReference>
<dbReference type="InterPro" id="IPR013780">
    <property type="entry name" value="Glyco_hydro_b"/>
</dbReference>
<dbReference type="InterPro" id="IPR002252">
    <property type="entry name" value="Glyco_hydro_36"/>
</dbReference>
<name>A0A926DQ97_9FIRM</name>
<dbReference type="InterPro" id="IPR017853">
    <property type="entry name" value="GH"/>
</dbReference>
<comment type="caution">
    <text evidence="3">The sequence shown here is derived from an EMBL/GenBank/DDBJ whole genome shotgun (WGS) entry which is preliminary data.</text>
</comment>
<accession>A0A926DQ97</accession>
<evidence type="ECO:0000256" key="1">
    <source>
        <dbReference type="ARBA" id="ARBA00022801"/>
    </source>
</evidence>
<dbReference type="InterPro" id="IPR013785">
    <property type="entry name" value="Aldolase_TIM"/>
</dbReference>
<gene>
    <name evidence="3" type="ORF">H8730_03185</name>
</gene>
<proteinExistence type="predicted"/>
<protein>
    <submittedName>
        <fullName evidence="3">Alpha-galactosidase</fullName>
    </submittedName>
</protein>
<evidence type="ECO:0000313" key="4">
    <source>
        <dbReference type="Proteomes" id="UP000657006"/>
    </source>
</evidence>
<dbReference type="InterPro" id="IPR050985">
    <property type="entry name" value="Alpha-glycosidase_related"/>
</dbReference>
<dbReference type="GO" id="GO:0016052">
    <property type="term" value="P:carbohydrate catabolic process"/>
    <property type="evidence" value="ECO:0007669"/>
    <property type="project" value="InterPro"/>
</dbReference>
<keyword evidence="1" id="KW-0378">Hydrolase</keyword>